<keyword evidence="1" id="KW-0812">Transmembrane</keyword>
<name>A0A4U0Y2G8_9PEZI</name>
<dbReference type="InterPro" id="IPR056121">
    <property type="entry name" value="DUF7704"/>
</dbReference>
<gene>
    <name evidence="3" type="ORF">B0A55_00631</name>
</gene>
<dbReference type="EMBL" id="NAJQ01000011">
    <property type="protein sequence ID" value="TKA83321.1"/>
    <property type="molecule type" value="Genomic_DNA"/>
</dbReference>
<feature type="transmembrane region" description="Helical" evidence="1">
    <location>
        <begin position="54"/>
        <end position="76"/>
    </location>
</feature>
<accession>A0A4U0Y2G8</accession>
<dbReference type="OrthoDB" id="5313995at2759"/>
<dbReference type="AlphaFoldDB" id="A0A4U0Y2G8"/>
<evidence type="ECO:0000313" key="3">
    <source>
        <dbReference type="EMBL" id="TKA83321.1"/>
    </source>
</evidence>
<reference evidence="3 4" key="1">
    <citation type="submission" date="2017-03" db="EMBL/GenBank/DDBJ databases">
        <title>Genomes of endolithic fungi from Antarctica.</title>
        <authorList>
            <person name="Coleine C."/>
            <person name="Masonjones S."/>
            <person name="Stajich J.E."/>
        </authorList>
    </citation>
    <scope>NUCLEOTIDE SEQUENCE [LARGE SCALE GENOMIC DNA]</scope>
    <source>
        <strain evidence="3 4">CCFEE 5184</strain>
    </source>
</reference>
<keyword evidence="1" id="KW-0472">Membrane</keyword>
<keyword evidence="1" id="KW-1133">Transmembrane helix</keyword>
<dbReference type="PANTHER" id="PTHR37019">
    <property type="entry name" value="CHROMOSOME 1, WHOLE GENOME SHOTGUN SEQUENCE"/>
    <property type="match status" value="1"/>
</dbReference>
<proteinExistence type="predicted"/>
<feature type="transmembrane region" description="Helical" evidence="1">
    <location>
        <begin position="88"/>
        <end position="107"/>
    </location>
</feature>
<evidence type="ECO:0000313" key="4">
    <source>
        <dbReference type="Proteomes" id="UP000309340"/>
    </source>
</evidence>
<keyword evidence="4" id="KW-1185">Reference proteome</keyword>
<dbReference type="Proteomes" id="UP000309340">
    <property type="component" value="Unassembled WGS sequence"/>
</dbReference>
<dbReference type="PANTHER" id="PTHR37019:SF1">
    <property type="entry name" value="EXPERA DOMAIN-CONTAINING PROTEIN"/>
    <property type="match status" value="1"/>
</dbReference>
<comment type="caution">
    <text evidence="3">The sequence shown here is derived from an EMBL/GenBank/DDBJ whole genome shotgun (WGS) entry which is preliminary data.</text>
</comment>
<evidence type="ECO:0000259" key="2">
    <source>
        <dbReference type="Pfam" id="PF24803"/>
    </source>
</evidence>
<evidence type="ECO:0000256" key="1">
    <source>
        <dbReference type="SAM" id="Phobius"/>
    </source>
</evidence>
<feature type="transmembrane region" description="Helical" evidence="1">
    <location>
        <begin position="12"/>
        <end position="34"/>
    </location>
</feature>
<feature type="domain" description="DUF7704" evidence="2">
    <location>
        <begin position="8"/>
        <end position="144"/>
    </location>
</feature>
<protein>
    <recommendedName>
        <fullName evidence="2">DUF7704 domain-containing protein</fullName>
    </recommendedName>
</protein>
<dbReference type="Pfam" id="PF24803">
    <property type="entry name" value="DUF7704"/>
    <property type="match status" value="1"/>
</dbReference>
<organism evidence="3 4">
    <name type="scientific">Friedmanniomyces simplex</name>
    <dbReference type="NCBI Taxonomy" id="329884"/>
    <lineage>
        <taxon>Eukaryota</taxon>
        <taxon>Fungi</taxon>
        <taxon>Dikarya</taxon>
        <taxon>Ascomycota</taxon>
        <taxon>Pezizomycotina</taxon>
        <taxon>Dothideomycetes</taxon>
        <taxon>Dothideomycetidae</taxon>
        <taxon>Mycosphaerellales</taxon>
        <taxon>Teratosphaeriaceae</taxon>
        <taxon>Friedmanniomyces</taxon>
    </lineage>
</organism>
<sequence length="156" mass="16984">MHMVSQPIPPFYRTFFTTLDPLIASTGFISALFFPEFLLATYSPSPTSPPTTETTQLLGILAGFYLSVVPLQVFLLRARPQDLTVWRALQFSLLITDVAICGAMARALSAQGRLDPSSWRLKESGSILITAGVGLLRVAFLLGLGLGRQARNGKEL</sequence>
<feature type="transmembrane region" description="Helical" evidence="1">
    <location>
        <begin position="127"/>
        <end position="147"/>
    </location>
</feature>